<evidence type="ECO:0000256" key="3">
    <source>
        <dbReference type="ARBA" id="ARBA00022801"/>
    </source>
</evidence>
<sequence>MSCAVNPVTGRKQASMVSNEALFPQSFAAYQETLKTEKLSSNKVYNDQVLRVGKRIQTAVEEFFKQAGMPNYLEGYEWEYKVIESDKLNAWCMPGGKVAFYTGILPVCQDDNGVAVVMGHEIAHAVANHGAERMSQDNIKNAIAAAGAIALGAGGVSSSSTELILQAYGTGASLGLLTYSRKHESEADEMGLLFMALAGYDPVHAPEFWKRMEAKGKEDGGGSPPEFLSTHPSSGTRIRELNQLMPIAKEVYKTKSPQPYLKSKGK</sequence>
<accession>A0ABW3Y136</accession>
<name>A0ABW3Y136_9FLAO</name>
<comment type="caution">
    <text evidence="9">The sequence shown here is derived from an EMBL/GenBank/DDBJ whole genome shotgun (WGS) entry which is preliminary data.</text>
</comment>
<dbReference type="CDD" id="cd07331">
    <property type="entry name" value="M48C_Oma1_like"/>
    <property type="match status" value="1"/>
</dbReference>
<dbReference type="Proteomes" id="UP001597201">
    <property type="component" value="Unassembled WGS sequence"/>
</dbReference>
<keyword evidence="1 6" id="KW-0645">Protease</keyword>
<dbReference type="InterPro" id="IPR001915">
    <property type="entry name" value="Peptidase_M48"/>
</dbReference>
<reference evidence="10" key="1">
    <citation type="journal article" date="2019" name="Int. J. Syst. Evol. Microbiol.">
        <title>The Global Catalogue of Microorganisms (GCM) 10K type strain sequencing project: providing services to taxonomists for standard genome sequencing and annotation.</title>
        <authorList>
            <consortium name="The Broad Institute Genomics Platform"/>
            <consortium name="The Broad Institute Genome Sequencing Center for Infectious Disease"/>
            <person name="Wu L."/>
            <person name="Ma J."/>
        </authorList>
    </citation>
    <scope>NUCLEOTIDE SEQUENCE [LARGE SCALE GENOMIC DNA]</scope>
    <source>
        <strain evidence="10">CCUG 61485</strain>
    </source>
</reference>
<dbReference type="PANTHER" id="PTHR22726">
    <property type="entry name" value="METALLOENDOPEPTIDASE OMA1"/>
    <property type="match status" value="1"/>
</dbReference>
<comment type="similarity">
    <text evidence="6">Belongs to the peptidase M48 family.</text>
</comment>
<evidence type="ECO:0000256" key="5">
    <source>
        <dbReference type="ARBA" id="ARBA00023049"/>
    </source>
</evidence>
<dbReference type="PANTHER" id="PTHR22726:SF24">
    <property type="entry name" value="M48 FAMILY METALLOPEPTIDASE"/>
    <property type="match status" value="1"/>
</dbReference>
<proteinExistence type="inferred from homology"/>
<feature type="domain" description="Peptidase M48" evidence="8">
    <location>
        <begin position="54"/>
        <end position="243"/>
    </location>
</feature>
<keyword evidence="2" id="KW-0479">Metal-binding</keyword>
<evidence type="ECO:0000256" key="4">
    <source>
        <dbReference type="ARBA" id="ARBA00022833"/>
    </source>
</evidence>
<evidence type="ECO:0000256" key="6">
    <source>
        <dbReference type="RuleBase" id="RU003983"/>
    </source>
</evidence>
<dbReference type="EMBL" id="JBHTMY010000002">
    <property type="protein sequence ID" value="MFD1314876.1"/>
    <property type="molecule type" value="Genomic_DNA"/>
</dbReference>
<feature type="region of interest" description="Disordered" evidence="7">
    <location>
        <begin position="215"/>
        <end position="235"/>
    </location>
</feature>
<comment type="cofactor">
    <cofactor evidence="6">
        <name>Zn(2+)</name>
        <dbReference type="ChEBI" id="CHEBI:29105"/>
    </cofactor>
    <text evidence="6">Binds 1 zinc ion per subunit.</text>
</comment>
<dbReference type="InterPro" id="IPR051156">
    <property type="entry name" value="Mito/Outer_Membr_Metalloprot"/>
</dbReference>
<dbReference type="RefSeq" id="WP_377176802.1">
    <property type="nucleotide sequence ID" value="NZ_JBHTMY010000002.1"/>
</dbReference>
<evidence type="ECO:0000259" key="8">
    <source>
        <dbReference type="Pfam" id="PF01435"/>
    </source>
</evidence>
<dbReference type="Pfam" id="PF01435">
    <property type="entry name" value="Peptidase_M48"/>
    <property type="match status" value="1"/>
</dbReference>
<dbReference type="Gene3D" id="3.30.2010.10">
    <property type="entry name" value="Metalloproteases ('zincins'), catalytic domain"/>
    <property type="match status" value="1"/>
</dbReference>
<gene>
    <name evidence="9" type="ORF">ACFQ39_04560</name>
</gene>
<evidence type="ECO:0000256" key="2">
    <source>
        <dbReference type="ARBA" id="ARBA00022723"/>
    </source>
</evidence>
<keyword evidence="5 6" id="KW-0482">Metalloprotease</keyword>
<evidence type="ECO:0000256" key="7">
    <source>
        <dbReference type="SAM" id="MobiDB-lite"/>
    </source>
</evidence>
<keyword evidence="10" id="KW-1185">Reference proteome</keyword>
<evidence type="ECO:0000313" key="10">
    <source>
        <dbReference type="Proteomes" id="UP001597201"/>
    </source>
</evidence>
<keyword evidence="3 6" id="KW-0378">Hydrolase</keyword>
<keyword evidence="4 6" id="KW-0862">Zinc</keyword>
<evidence type="ECO:0000256" key="1">
    <source>
        <dbReference type="ARBA" id="ARBA00022670"/>
    </source>
</evidence>
<protein>
    <submittedName>
        <fullName evidence="9">M48 family metallopeptidase</fullName>
    </submittedName>
</protein>
<organism evidence="9 10">
    <name type="scientific">Namhaeicola litoreus</name>
    <dbReference type="NCBI Taxonomy" id="1052145"/>
    <lineage>
        <taxon>Bacteria</taxon>
        <taxon>Pseudomonadati</taxon>
        <taxon>Bacteroidota</taxon>
        <taxon>Flavobacteriia</taxon>
        <taxon>Flavobacteriales</taxon>
        <taxon>Flavobacteriaceae</taxon>
        <taxon>Namhaeicola</taxon>
    </lineage>
</organism>
<evidence type="ECO:0000313" key="9">
    <source>
        <dbReference type="EMBL" id="MFD1314876.1"/>
    </source>
</evidence>